<dbReference type="AlphaFoldDB" id="A0A5C5G006"/>
<dbReference type="Proteomes" id="UP000311382">
    <property type="component" value="Unassembled WGS sequence"/>
</dbReference>
<dbReference type="InterPro" id="IPR005373">
    <property type="entry name" value="PHAF1"/>
</dbReference>
<dbReference type="InterPro" id="IPR039156">
    <property type="entry name" value="PHAF1/BROMI"/>
</dbReference>
<dbReference type="GO" id="GO:0005802">
    <property type="term" value="C:trans-Golgi network"/>
    <property type="evidence" value="ECO:0007669"/>
    <property type="project" value="TreeGrafter"/>
</dbReference>
<dbReference type="PANTHER" id="PTHR13465:SF2">
    <property type="entry name" value="PHAGOSOME ASSEMBLY FACTOR 1"/>
    <property type="match status" value="1"/>
</dbReference>
<dbReference type="PANTHER" id="PTHR13465">
    <property type="entry name" value="UPF0183 PROTEIN"/>
    <property type="match status" value="1"/>
</dbReference>
<sequence>MPPATQATAEPLALVPGDALGPFRLGSLLFNVLNRVRSFRATYPSAKVAWDDQAPSSSPLHLTLTSPPLHLTFSPLSQRLERIELRGPDPAAWVSYRGKRLRPSPGDRDFADRGGGGDEDDADVVKTVRRVLGPTYGSSKAQVGKSGHEEEEILSYPGVAFGVLRTATGSTMSRIIVTALPAPCGVPVDQAWLHPVLPDSPAVAQGDLRVAEIHLDGSRRPAHVQLHFHQPPPASSASPSAPPSAPAVTAIPPVVLRIGETTSEDVLCELGAAIRTFWKEDDRLTIHTASVGGDSGGRSSDAALEPNPYFLSYPHLGLTLLLSSSPSSSTPHCLVKVILHSNLPGEVQFGRTARARCVLLGANAGAERVGIEEGWEALREFLSSSPGRGAGRSPAAGAGAGTPIKSELDLRDGADDRPMILDRTAADGSRDGVRVRGKTTEIHGFPGIAVEVTGSGDIETVWLF</sequence>
<evidence type="ECO:0000313" key="3">
    <source>
        <dbReference type="EMBL" id="TNY22418.1"/>
    </source>
</evidence>
<evidence type="ECO:0000256" key="1">
    <source>
        <dbReference type="ARBA" id="ARBA00024339"/>
    </source>
</evidence>
<feature type="region of interest" description="Disordered" evidence="2">
    <location>
        <begin position="98"/>
        <end position="121"/>
    </location>
</feature>
<reference evidence="3 4" key="1">
    <citation type="submission" date="2019-03" db="EMBL/GenBank/DDBJ databases">
        <title>Rhodosporidium diobovatum UCD-FST 08-225 genome sequencing, assembly, and annotation.</title>
        <authorList>
            <person name="Fakankun I.U."/>
            <person name="Fristensky B."/>
            <person name="Levin D.B."/>
        </authorList>
    </citation>
    <scope>NUCLEOTIDE SEQUENCE [LARGE SCALE GENOMIC DNA]</scope>
    <source>
        <strain evidence="3 4">UCD-FST 08-225</strain>
    </source>
</reference>
<organism evidence="3 4">
    <name type="scientific">Rhodotorula diobovata</name>
    <dbReference type="NCBI Taxonomy" id="5288"/>
    <lineage>
        <taxon>Eukaryota</taxon>
        <taxon>Fungi</taxon>
        <taxon>Dikarya</taxon>
        <taxon>Basidiomycota</taxon>
        <taxon>Pucciniomycotina</taxon>
        <taxon>Microbotryomycetes</taxon>
        <taxon>Sporidiobolales</taxon>
        <taxon>Sporidiobolaceae</taxon>
        <taxon>Rhodotorula</taxon>
    </lineage>
</organism>
<comment type="caution">
    <text evidence="3">The sequence shown here is derived from an EMBL/GenBank/DDBJ whole genome shotgun (WGS) entry which is preliminary data.</text>
</comment>
<gene>
    <name evidence="3" type="ORF">DMC30DRAFT_348960</name>
</gene>
<feature type="compositionally biased region" description="Basic and acidic residues" evidence="2">
    <location>
        <begin position="105"/>
        <end position="116"/>
    </location>
</feature>
<comment type="similarity">
    <text evidence="1">Belongs to the PHAF1 family.</text>
</comment>
<feature type="compositionally biased region" description="Low complexity" evidence="2">
    <location>
        <begin position="385"/>
        <end position="397"/>
    </location>
</feature>
<keyword evidence="4" id="KW-1185">Reference proteome</keyword>
<feature type="compositionally biased region" description="Pro residues" evidence="2">
    <location>
        <begin position="230"/>
        <end position="245"/>
    </location>
</feature>
<dbReference type="EMBL" id="SOZI01000025">
    <property type="protein sequence ID" value="TNY22418.1"/>
    <property type="molecule type" value="Genomic_DNA"/>
</dbReference>
<accession>A0A5C5G006</accession>
<name>A0A5C5G006_9BASI</name>
<dbReference type="GO" id="GO:0043001">
    <property type="term" value="P:Golgi to plasma membrane protein transport"/>
    <property type="evidence" value="ECO:0007669"/>
    <property type="project" value="TreeGrafter"/>
</dbReference>
<evidence type="ECO:0000313" key="4">
    <source>
        <dbReference type="Proteomes" id="UP000311382"/>
    </source>
</evidence>
<feature type="region of interest" description="Disordered" evidence="2">
    <location>
        <begin position="385"/>
        <end position="411"/>
    </location>
</feature>
<dbReference type="Pfam" id="PF03676">
    <property type="entry name" value="PHAF1"/>
    <property type="match status" value="1"/>
</dbReference>
<protein>
    <submittedName>
        <fullName evidence="3">UPF0183 domain protein</fullName>
    </submittedName>
</protein>
<evidence type="ECO:0000256" key="2">
    <source>
        <dbReference type="SAM" id="MobiDB-lite"/>
    </source>
</evidence>
<dbReference type="OrthoDB" id="411211at2759"/>
<proteinExistence type="inferred from homology"/>
<feature type="region of interest" description="Disordered" evidence="2">
    <location>
        <begin position="227"/>
        <end position="246"/>
    </location>
</feature>